<dbReference type="NCBIfam" id="TIGR00361">
    <property type="entry name" value="ComEC_Rec2"/>
    <property type="match status" value="1"/>
</dbReference>
<feature type="domain" description="Metallo-beta-lactamase" evidence="7">
    <location>
        <begin position="427"/>
        <end position="625"/>
    </location>
</feature>
<dbReference type="InterPro" id="IPR052159">
    <property type="entry name" value="Competence_DNA_uptake"/>
</dbReference>
<reference evidence="8" key="1">
    <citation type="submission" date="2018-06" db="EMBL/GenBank/DDBJ databases">
        <authorList>
            <person name="Zhirakovskaya E."/>
        </authorList>
    </citation>
    <scope>NUCLEOTIDE SEQUENCE</scope>
</reference>
<evidence type="ECO:0000313" key="8">
    <source>
        <dbReference type="EMBL" id="VAW31300.1"/>
    </source>
</evidence>
<dbReference type="GO" id="GO:0030420">
    <property type="term" value="P:establishment of competence for transformation"/>
    <property type="evidence" value="ECO:0007669"/>
    <property type="project" value="InterPro"/>
</dbReference>
<dbReference type="Pfam" id="PF00753">
    <property type="entry name" value="Lactamase_B"/>
    <property type="match status" value="1"/>
</dbReference>
<dbReference type="SUPFAM" id="SSF56281">
    <property type="entry name" value="Metallo-hydrolase/oxidoreductase"/>
    <property type="match status" value="1"/>
</dbReference>
<dbReference type="CDD" id="cd07731">
    <property type="entry name" value="ComA-like_MBL-fold"/>
    <property type="match status" value="1"/>
</dbReference>
<keyword evidence="5 6" id="KW-0472">Membrane</keyword>
<keyword evidence="2" id="KW-1003">Cell membrane</keyword>
<feature type="transmembrane region" description="Helical" evidence="6">
    <location>
        <begin position="122"/>
        <end position="140"/>
    </location>
</feature>
<feature type="transmembrane region" description="Helical" evidence="6">
    <location>
        <begin position="348"/>
        <end position="373"/>
    </location>
</feature>
<feature type="non-terminal residue" evidence="8">
    <location>
        <position position="1"/>
    </location>
</feature>
<dbReference type="InterPro" id="IPR035681">
    <property type="entry name" value="ComA-like_MBL"/>
</dbReference>
<dbReference type="InterPro" id="IPR001279">
    <property type="entry name" value="Metallo-B-lactamas"/>
</dbReference>
<organism evidence="8">
    <name type="scientific">hydrothermal vent metagenome</name>
    <dbReference type="NCBI Taxonomy" id="652676"/>
    <lineage>
        <taxon>unclassified sequences</taxon>
        <taxon>metagenomes</taxon>
        <taxon>ecological metagenomes</taxon>
    </lineage>
</organism>
<keyword evidence="4 6" id="KW-1133">Transmembrane helix</keyword>
<protein>
    <submittedName>
        <fullName evidence="8">DNA internalization-related competence protein ComEC/Rec2</fullName>
    </submittedName>
</protein>
<gene>
    <name evidence="8" type="ORF">MNBD_CHLOROFLEXI01-3577</name>
</gene>
<name>A0A3B0UQ79_9ZZZZ</name>
<evidence type="ECO:0000256" key="2">
    <source>
        <dbReference type="ARBA" id="ARBA00022475"/>
    </source>
</evidence>
<dbReference type="SMART" id="SM00849">
    <property type="entry name" value="Lactamase_B"/>
    <property type="match status" value="1"/>
</dbReference>
<evidence type="ECO:0000256" key="4">
    <source>
        <dbReference type="ARBA" id="ARBA00022989"/>
    </source>
</evidence>
<feature type="transmembrane region" description="Helical" evidence="6">
    <location>
        <begin position="152"/>
        <end position="172"/>
    </location>
</feature>
<proteinExistence type="predicted"/>
<dbReference type="InterPro" id="IPR004797">
    <property type="entry name" value="Competence_ComEC/Rec2"/>
</dbReference>
<feature type="transmembrane region" description="Helical" evidence="6">
    <location>
        <begin position="293"/>
        <end position="315"/>
    </location>
</feature>
<dbReference type="NCBIfam" id="TIGR00360">
    <property type="entry name" value="ComEC_N-term"/>
    <property type="match status" value="1"/>
</dbReference>
<dbReference type="Gene3D" id="3.60.15.10">
    <property type="entry name" value="Ribonuclease Z/Hydroxyacylglutathione hydrolase-like"/>
    <property type="match status" value="1"/>
</dbReference>
<feature type="transmembrane region" description="Helical" evidence="6">
    <location>
        <begin position="193"/>
        <end position="212"/>
    </location>
</feature>
<comment type="subcellular location">
    <subcellularLocation>
        <location evidence="1">Cell membrane</location>
        <topology evidence="1">Multi-pass membrane protein</topology>
    </subcellularLocation>
</comment>
<dbReference type="PANTHER" id="PTHR30619:SF1">
    <property type="entry name" value="RECOMBINATION PROTEIN 2"/>
    <property type="match status" value="1"/>
</dbReference>
<feature type="transmembrane region" description="Helical" evidence="6">
    <location>
        <begin position="322"/>
        <end position="342"/>
    </location>
</feature>
<dbReference type="Pfam" id="PF03772">
    <property type="entry name" value="Competence"/>
    <property type="match status" value="1"/>
</dbReference>
<dbReference type="AlphaFoldDB" id="A0A3B0UQ79"/>
<evidence type="ECO:0000256" key="6">
    <source>
        <dbReference type="SAM" id="Phobius"/>
    </source>
</evidence>
<evidence type="ECO:0000259" key="7">
    <source>
        <dbReference type="SMART" id="SM00849"/>
    </source>
</evidence>
<feature type="transmembrane region" description="Helical" evidence="6">
    <location>
        <begin position="257"/>
        <end position="281"/>
    </location>
</feature>
<dbReference type="GO" id="GO:0005886">
    <property type="term" value="C:plasma membrane"/>
    <property type="evidence" value="ECO:0007669"/>
    <property type="project" value="UniProtKB-SubCell"/>
</dbReference>
<feature type="transmembrane region" description="Helical" evidence="6">
    <location>
        <begin position="218"/>
        <end position="236"/>
    </location>
</feature>
<dbReference type="InterPro" id="IPR004477">
    <property type="entry name" value="ComEC_N"/>
</dbReference>
<evidence type="ECO:0000256" key="5">
    <source>
        <dbReference type="ARBA" id="ARBA00023136"/>
    </source>
</evidence>
<dbReference type="EMBL" id="UOEU01000193">
    <property type="protein sequence ID" value="VAW31300.1"/>
    <property type="molecule type" value="Genomic_DNA"/>
</dbReference>
<evidence type="ECO:0000256" key="3">
    <source>
        <dbReference type="ARBA" id="ARBA00022692"/>
    </source>
</evidence>
<dbReference type="InterPro" id="IPR036866">
    <property type="entry name" value="RibonucZ/Hydroxyglut_hydro"/>
</dbReference>
<feature type="transmembrane region" description="Helical" evidence="6">
    <location>
        <begin position="394"/>
        <end position="411"/>
    </location>
</feature>
<keyword evidence="3 6" id="KW-0812">Transmembrane</keyword>
<dbReference type="PANTHER" id="PTHR30619">
    <property type="entry name" value="DNA INTERNALIZATION/COMPETENCE PROTEIN COMEC/REC2"/>
    <property type="match status" value="1"/>
</dbReference>
<evidence type="ECO:0000256" key="1">
    <source>
        <dbReference type="ARBA" id="ARBA00004651"/>
    </source>
</evidence>
<sequence>PMQGVVQVQTYRFPAINYGSRLRVTGFLETPPEGETFSYRLYLARQGVHSLMSLPNVTVTAENKGNRLYQAIFSFKSRAQTTIAQLIPEPQAALLTGILLGNDNGLPPELDEAFRITGMTHIIAISGFNIAILVAILVRIAEPFFSRRGSVVFALVGISLYTLLVGADASVVRAAVMGSIYLIANRWLGRPNFAFASLFLAGFVMTVIRPFTLWDVGFQLSFAATLSLMLYADPLTQWVRRRLRRVLVREWVEQVMGVLSEAVILTVAAQILTLPLIIGYFDQLSLISLLANALILPVQPAVMIWGGLATLLGMILPLVGQLFAWVAWLFLAYTIWMVRLFAAVPGAAIPLTVSATGVLAIYGVIAAFTWLGMQPDEKRSRIMTAVRQNISQRLLVGASGIMAVLVLGWGMSQPDGQLHIVFMDVGQGDATFIQTPSGRQILVDGGFYPSVLNDQLGRLMPFWDKEIDMLVATHPDADHVSGLIGVFERFRVKQIITNGQSFGESPIYDEVLTAAQAQNTEIRPVQAGEIIEIGDGVRLEIVHPGPVLDSESRNENSVSMRLIYGDFTFLFTGDAEQGGEGEMLRRERPLNALVFKAGHHGSNSSSSTPFLQAVQPQIIIVSAGVDNRFGHPAPEMLERVAAIGAVVLRTDELGSISVTTDGATMWWQAGSVR</sequence>
<accession>A0A3B0UQ79</accession>